<evidence type="ECO:0000313" key="1">
    <source>
        <dbReference type="EMBL" id="THU67926.1"/>
    </source>
</evidence>
<reference evidence="1 2" key="1">
    <citation type="journal article" date="2019" name="Nat. Plants">
        <title>Genome sequencing of Musa balbisiana reveals subgenome evolution and function divergence in polyploid bananas.</title>
        <authorList>
            <person name="Yao X."/>
        </authorList>
    </citation>
    <scope>NUCLEOTIDE SEQUENCE [LARGE SCALE GENOMIC DNA]</scope>
    <source>
        <strain evidence="2">cv. DH-PKW</strain>
        <tissue evidence="1">Leaves</tissue>
    </source>
</reference>
<dbReference type="STRING" id="52838.A0A4S8JZV2"/>
<comment type="caution">
    <text evidence="1">The sequence shown here is derived from an EMBL/GenBank/DDBJ whole genome shotgun (WGS) entry which is preliminary data.</text>
</comment>
<protein>
    <submittedName>
        <fullName evidence="1">Uncharacterized protein</fullName>
    </submittedName>
</protein>
<dbReference type="EMBL" id="PYDT01000003">
    <property type="protein sequence ID" value="THU67926.1"/>
    <property type="molecule type" value="Genomic_DNA"/>
</dbReference>
<name>A0A4S8JZV2_MUSBA</name>
<dbReference type="Proteomes" id="UP000317650">
    <property type="component" value="Chromosome 5"/>
</dbReference>
<evidence type="ECO:0000313" key="2">
    <source>
        <dbReference type="Proteomes" id="UP000317650"/>
    </source>
</evidence>
<organism evidence="1 2">
    <name type="scientific">Musa balbisiana</name>
    <name type="common">Banana</name>
    <dbReference type="NCBI Taxonomy" id="52838"/>
    <lineage>
        <taxon>Eukaryota</taxon>
        <taxon>Viridiplantae</taxon>
        <taxon>Streptophyta</taxon>
        <taxon>Embryophyta</taxon>
        <taxon>Tracheophyta</taxon>
        <taxon>Spermatophyta</taxon>
        <taxon>Magnoliopsida</taxon>
        <taxon>Liliopsida</taxon>
        <taxon>Zingiberales</taxon>
        <taxon>Musaceae</taxon>
        <taxon>Musa</taxon>
    </lineage>
</organism>
<keyword evidence="2" id="KW-1185">Reference proteome</keyword>
<gene>
    <name evidence="1" type="ORF">C4D60_Mb05t29860</name>
</gene>
<proteinExistence type="predicted"/>
<sequence>MGTSASKNSGSCHGGREGQLYVSLKMENFKIRRDLIPHVYGSVPITGSWDFAKAVRSLIPLLSFSINSDAY</sequence>
<dbReference type="AlphaFoldDB" id="A0A4S8JZV2"/>
<accession>A0A4S8JZV2</accession>